<evidence type="ECO:0000313" key="3">
    <source>
        <dbReference type="Proteomes" id="UP001168821"/>
    </source>
</evidence>
<dbReference type="Proteomes" id="UP001168821">
    <property type="component" value="Unassembled WGS sequence"/>
</dbReference>
<sequence length="248" mass="26617">MDILRKWFNIFCAFFSRPSPTISLLSFPSSRLPSLPCPLRSPSQSPSNSRPFEIDRSRRPGRRDAQRRSIFLGGAAFAFKRTHARQSSPAAPNPHSRKGACDDGGGGGGDDEPARPTREKPMTCSCCSATADDEMFCVNFAKVSGGGGATPPKGAVPHTLCCVAFVVLLFGGCCSRDPQITRRECERNAPSLDAKNFRRIFAGRRGHVGLAVFRNCDDWRAMSGSGVGSGVGSGTLRGRLGRSQVFCG</sequence>
<feature type="region of interest" description="Disordered" evidence="1">
    <location>
        <begin position="83"/>
        <end position="121"/>
    </location>
</feature>
<evidence type="ECO:0000313" key="2">
    <source>
        <dbReference type="EMBL" id="KAJ3650944.1"/>
    </source>
</evidence>
<dbReference type="AlphaFoldDB" id="A0AA38I8W8"/>
<dbReference type="EMBL" id="JALNTZ010000005">
    <property type="protein sequence ID" value="KAJ3650944.1"/>
    <property type="molecule type" value="Genomic_DNA"/>
</dbReference>
<feature type="compositionally biased region" description="Basic and acidic residues" evidence="1">
    <location>
        <begin position="112"/>
        <end position="121"/>
    </location>
</feature>
<feature type="region of interest" description="Disordered" evidence="1">
    <location>
        <begin position="36"/>
        <end position="65"/>
    </location>
</feature>
<organism evidence="2 3">
    <name type="scientific">Zophobas morio</name>
    <dbReference type="NCBI Taxonomy" id="2755281"/>
    <lineage>
        <taxon>Eukaryota</taxon>
        <taxon>Metazoa</taxon>
        <taxon>Ecdysozoa</taxon>
        <taxon>Arthropoda</taxon>
        <taxon>Hexapoda</taxon>
        <taxon>Insecta</taxon>
        <taxon>Pterygota</taxon>
        <taxon>Neoptera</taxon>
        <taxon>Endopterygota</taxon>
        <taxon>Coleoptera</taxon>
        <taxon>Polyphaga</taxon>
        <taxon>Cucujiformia</taxon>
        <taxon>Tenebrionidae</taxon>
        <taxon>Zophobas</taxon>
    </lineage>
</organism>
<proteinExistence type="predicted"/>
<keyword evidence="3" id="KW-1185">Reference proteome</keyword>
<feature type="compositionally biased region" description="Basic and acidic residues" evidence="1">
    <location>
        <begin position="52"/>
        <end position="65"/>
    </location>
</feature>
<reference evidence="2" key="1">
    <citation type="journal article" date="2023" name="G3 (Bethesda)">
        <title>Whole genome assemblies of Zophobas morio and Tenebrio molitor.</title>
        <authorList>
            <person name="Kaur S."/>
            <person name="Stinson S.A."/>
            <person name="diCenzo G.C."/>
        </authorList>
    </citation>
    <scope>NUCLEOTIDE SEQUENCE</scope>
    <source>
        <strain evidence="2">QUZm001</strain>
    </source>
</reference>
<accession>A0AA38I8W8</accession>
<comment type="caution">
    <text evidence="2">The sequence shown here is derived from an EMBL/GenBank/DDBJ whole genome shotgun (WGS) entry which is preliminary data.</text>
</comment>
<feature type="compositionally biased region" description="Low complexity" evidence="1">
    <location>
        <begin position="36"/>
        <end position="51"/>
    </location>
</feature>
<name>A0AA38I8W8_9CUCU</name>
<evidence type="ECO:0000256" key="1">
    <source>
        <dbReference type="SAM" id="MobiDB-lite"/>
    </source>
</evidence>
<protein>
    <submittedName>
        <fullName evidence="2">Uncharacterized protein</fullName>
    </submittedName>
</protein>
<gene>
    <name evidence="2" type="ORF">Zmor_017019</name>
</gene>